<sequence length="75" mass="8373">MFNLVDTLRTIMKTHKLNNELRLKVTSIDGTVVTGPYGGFTQALDNEPEIASISITKQGYGIEIYENEIKSIEVI</sequence>
<dbReference type="RefSeq" id="WP_230028296.1">
    <property type="nucleotide sequence ID" value="NZ_CP076620.1"/>
</dbReference>
<dbReference type="EMBL" id="FOOE01000006">
    <property type="protein sequence ID" value="SFF68612.1"/>
    <property type="molecule type" value="Genomic_DNA"/>
</dbReference>
<dbReference type="GeneID" id="90545271"/>
<keyword evidence="2" id="KW-1185">Reference proteome</keyword>
<evidence type="ECO:0000313" key="1">
    <source>
        <dbReference type="EMBL" id="SFF68612.1"/>
    </source>
</evidence>
<dbReference type="AlphaFoldDB" id="A0A1I2KNN1"/>
<organism evidence="1 2">
    <name type="scientific">Clostridium cadaveris</name>
    <dbReference type="NCBI Taxonomy" id="1529"/>
    <lineage>
        <taxon>Bacteria</taxon>
        <taxon>Bacillati</taxon>
        <taxon>Bacillota</taxon>
        <taxon>Clostridia</taxon>
        <taxon>Eubacteriales</taxon>
        <taxon>Clostridiaceae</taxon>
        <taxon>Clostridium</taxon>
    </lineage>
</organism>
<dbReference type="Proteomes" id="UP000182135">
    <property type="component" value="Unassembled WGS sequence"/>
</dbReference>
<protein>
    <submittedName>
        <fullName evidence="1">Uncharacterized protein</fullName>
    </submittedName>
</protein>
<gene>
    <name evidence="1" type="ORF">SAMN04487885_106152</name>
</gene>
<proteinExistence type="predicted"/>
<dbReference type="STRING" id="1529.SAMN04487885_106152"/>
<accession>A0A1I2KNN1</accession>
<reference evidence="1 2" key="1">
    <citation type="submission" date="2016-10" db="EMBL/GenBank/DDBJ databases">
        <authorList>
            <person name="de Groot N.N."/>
        </authorList>
    </citation>
    <scope>NUCLEOTIDE SEQUENCE [LARGE SCALE GENOMIC DNA]</scope>
    <source>
        <strain evidence="1 2">NLAE-zl-G419</strain>
    </source>
</reference>
<evidence type="ECO:0000313" key="2">
    <source>
        <dbReference type="Proteomes" id="UP000182135"/>
    </source>
</evidence>
<name>A0A1I2KNN1_9CLOT</name>